<gene>
    <name evidence="1" type="ORF">ALP33_05296</name>
</gene>
<sequence length="216" mass="24635">MGKRLMSDLDETLLAGANLLSFARNVEPGLRQDVQDCLHHAKLVADDQHSPRMAWRSWLDAYQQAILATGGRRSAVINDVRLRIHSFRDIGKLQLPMVNNSVELRRLYRSSLDRLLSSDHAKTFFSSWFTFGRSESFQLMPCAMHSEDEVMILLCSLQMTTVASRPALYFWQILGGEMQVHAVGTAFRFSRKSFEPFRQTVQDMLADRAAAEIINL</sequence>
<dbReference type="AlphaFoldDB" id="A0AB37QXJ1"/>
<name>A0AB37QXJ1_PSEAV</name>
<dbReference type="Proteomes" id="UP000271817">
    <property type="component" value="Unassembled WGS sequence"/>
</dbReference>
<proteinExistence type="predicted"/>
<evidence type="ECO:0000313" key="2">
    <source>
        <dbReference type="Proteomes" id="UP000271817"/>
    </source>
</evidence>
<dbReference type="EMBL" id="RBTW01000349">
    <property type="protein sequence ID" value="RMU14013.1"/>
    <property type="molecule type" value="Genomic_DNA"/>
</dbReference>
<accession>A0AB37QXJ1</accession>
<comment type="caution">
    <text evidence="1">The sequence shown here is derived from an EMBL/GenBank/DDBJ whole genome shotgun (WGS) entry which is preliminary data.</text>
</comment>
<protein>
    <submittedName>
        <fullName evidence="1">Uncharacterized protein</fullName>
    </submittedName>
</protein>
<reference evidence="1 2" key="1">
    <citation type="submission" date="2018-08" db="EMBL/GenBank/DDBJ databases">
        <title>Recombination of ecologically and evolutionarily significant loci maintains genetic cohesion in the Pseudomonas syringae species complex.</title>
        <authorList>
            <person name="Dillon M."/>
            <person name="Thakur S."/>
            <person name="Almeida R.N.D."/>
            <person name="Weir B.S."/>
            <person name="Guttman D.S."/>
        </authorList>
    </citation>
    <scope>NUCLEOTIDE SEQUENCE [LARGE SCALE GENOMIC DNA]</scope>
    <source>
        <strain evidence="1 2">ICMP 3402</strain>
    </source>
</reference>
<evidence type="ECO:0000313" key="1">
    <source>
        <dbReference type="EMBL" id="RMU14013.1"/>
    </source>
</evidence>
<organism evidence="1 2">
    <name type="scientific">Pseudomonas amygdali pv. lachrymans</name>
    <name type="common">Pseudomonas syringae pv. lachrymans</name>
    <dbReference type="NCBI Taxonomy" id="53707"/>
    <lineage>
        <taxon>Bacteria</taxon>
        <taxon>Pseudomonadati</taxon>
        <taxon>Pseudomonadota</taxon>
        <taxon>Gammaproteobacteria</taxon>
        <taxon>Pseudomonadales</taxon>
        <taxon>Pseudomonadaceae</taxon>
        <taxon>Pseudomonas</taxon>
        <taxon>Pseudomonas amygdali</taxon>
    </lineage>
</organism>